<evidence type="ECO:0000256" key="5">
    <source>
        <dbReference type="ARBA" id="ARBA00023040"/>
    </source>
</evidence>
<keyword evidence="3 9" id="KW-0812">Transmembrane</keyword>
<feature type="transmembrane region" description="Helical" evidence="10">
    <location>
        <begin position="15"/>
        <end position="39"/>
    </location>
</feature>
<keyword evidence="13" id="KW-1185">Reference proteome</keyword>
<dbReference type="PROSITE" id="PS00237">
    <property type="entry name" value="G_PROTEIN_RECEP_F1_1"/>
    <property type="match status" value="1"/>
</dbReference>
<dbReference type="Proteomes" id="UP001634394">
    <property type="component" value="Unassembled WGS sequence"/>
</dbReference>
<dbReference type="InterPro" id="IPR000276">
    <property type="entry name" value="GPCR_Rhodpsn"/>
</dbReference>
<accession>A0ABD3UHF5</accession>
<comment type="similarity">
    <text evidence="9">Belongs to the G-protein coupled receptor 1 family.</text>
</comment>
<feature type="transmembrane region" description="Helical" evidence="10">
    <location>
        <begin position="174"/>
        <end position="193"/>
    </location>
</feature>
<gene>
    <name evidence="12" type="ORF">ACJMK2_019299</name>
</gene>
<dbReference type="PRINTS" id="PR00237">
    <property type="entry name" value="GPCRRHODOPSN"/>
</dbReference>
<evidence type="ECO:0000256" key="6">
    <source>
        <dbReference type="ARBA" id="ARBA00023136"/>
    </source>
</evidence>
<dbReference type="EMBL" id="JBJQND010000016">
    <property type="protein sequence ID" value="KAL3848442.1"/>
    <property type="molecule type" value="Genomic_DNA"/>
</dbReference>
<feature type="domain" description="G-protein coupled receptors family 1 profile" evidence="11">
    <location>
        <begin position="31"/>
        <end position="200"/>
    </location>
</feature>
<dbReference type="InterPro" id="IPR017452">
    <property type="entry name" value="GPCR_Rhodpsn_7TM"/>
</dbReference>
<dbReference type="GO" id="GO:0005886">
    <property type="term" value="C:plasma membrane"/>
    <property type="evidence" value="ECO:0007669"/>
    <property type="project" value="UniProtKB-SubCell"/>
</dbReference>
<feature type="transmembrane region" description="Helical" evidence="10">
    <location>
        <begin position="95"/>
        <end position="114"/>
    </location>
</feature>
<evidence type="ECO:0000313" key="13">
    <source>
        <dbReference type="Proteomes" id="UP001634394"/>
    </source>
</evidence>
<evidence type="ECO:0000256" key="7">
    <source>
        <dbReference type="ARBA" id="ARBA00023170"/>
    </source>
</evidence>
<evidence type="ECO:0000256" key="8">
    <source>
        <dbReference type="ARBA" id="ARBA00023224"/>
    </source>
</evidence>
<dbReference type="GO" id="GO:0004930">
    <property type="term" value="F:G protein-coupled receptor activity"/>
    <property type="evidence" value="ECO:0007669"/>
    <property type="project" value="UniProtKB-KW"/>
</dbReference>
<dbReference type="PANTHER" id="PTHR24230">
    <property type="entry name" value="G-PROTEIN COUPLED RECEPTOR"/>
    <property type="match status" value="1"/>
</dbReference>
<protein>
    <recommendedName>
        <fullName evidence="11">G-protein coupled receptors family 1 profile domain-containing protein</fullName>
    </recommendedName>
</protein>
<keyword evidence="5 9" id="KW-0297">G-protein coupled receptor</keyword>
<dbReference type="PANTHER" id="PTHR24230:SF0">
    <property type="entry name" value="G-PROTEIN COUPLED RECEPTORS FAMILY 1 PROFILE DOMAIN-CONTAINING PROTEIN"/>
    <property type="match status" value="1"/>
</dbReference>
<comment type="caution">
    <text evidence="12">The sequence shown here is derived from an EMBL/GenBank/DDBJ whole genome shotgun (WGS) entry which is preliminary data.</text>
</comment>
<feature type="transmembrane region" description="Helical" evidence="10">
    <location>
        <begin position="51"/>
        <end position="75"/>
    </location>
</feature>
<keyword evidence="4 10" id="KW-1133">Transmembrane helix</keyword>
<dbReference type="SUPFAM" id="SSF81321">
    <property type="entry name" value="Family A G protein-coupled receptor-like"/>
    <property type="match status" value="1"/>
</dbReference>
<evidence type="ECO:0000256" key="4">
    <source>
        <dbReference type="ARBA" id="ARBA00022989"/>
    </source>
</evidence>
<evidence type="ECO:0000256" key="9">
    <source>
        <dbReference type="RuleBase" id="RU000688"/>
    </source>
</evidence>
<comment type="subcellular location">
    <subcellularLocation>
        <location evidence="1">Cell membrane</location>
        <topology evidence="1">Multi-pass membrane protein</topology>
    </subcellularLocation>
</comment>
<evidence type="ECO:0000313" key="12">
    <source>
        <dbReference type="EMBL" id="KAL3848442.1"/>
    </source>
</evidence>
<name>A0ABD3UHF5_SINWO</name>
<evidence type="ECO:0000259" key="11">
    <source>
        <dbReference type="PROSITE" id="PS50262"/>
    </source>
</evidence>
<keyword evidence="6 10" id="KW-0472">Membrane</keyword>
<evidence type="ECO:0000256" key="10">
    <source>
        <dbReference type="SAM" id="Phobius"/>
    </source>
</evidence>
<dbReference type="Gene3D" id="1.20.1070.10">
    <property type="entry name" value="Rhodopsin 7-helix transmembrane proteins"/>
    <property type="match status" value="1"/>
</dbReference>
<dbReference type="PROSITE" id="PS50262">
    <property type="entry name" value="G_PROTEIN_RECEP_F1_2"/>
    <property type="match status" value="1"/>
</dbReference>
<evidence type="ECO:0000256" key="1">
    <source>
        <dbReference type="ARBA" id="ARBA00004651"/>
    </source>
</evidence>
<keyword evidence="7 9" id="KW-0675">Receptor</keyword>
<dbReference type="AlphaFoldDB" id="A0ABD3UHF5"/>
<evidence type="ECO:0000256" key="3">
    <source>
        <dbReference type="ARBA" id="ARBA00022692"/>
    </source>
</evidence>
<feature type="transmembrane region" description="Helical" evidence="10">
    <location>
        <begin position="135"/>
        <end position="154"/>
    </location>
</feature>
<keyword evidence="2" id="KW-1003">Cell membrane</keyword>
<evidence type="ECO:0000256" key="2">
    <source>
        <dbReference type="ARBA" id="ARBA00022475"/>
    </source>
</evidence>
<sequence>MNDTTAVEISDGELIWSYVYLGIVMAIGIPGNALILFVVSSVHVMSDVDNYILSLAANDLAFCCLCVPTDIMLFNGYLESINSNTVVNIFCKTKVYIRCVLSTTESLILCLIALDRYYRVVRLHSKFFLSSNSKVGSIGCFCIAVCIAVPNVIITWDAADLQCRQGEDIFNKLYIMFLCVLSVFVSGTPRLIFFSPEVIM</sequence>
<dbReference type="CDD" id="cd00637">
    <property type="entry name" value="7tm_classA_rhodopsin-like"/>
    <property type="match status" value="1"/>
</dbReference>
<proteinExistence type="inferred from homology"/>
<dbReference type="Pfam" id="PF00001">
    <property type="entry name" value="7tm_1"/>
    <property type="match status" value="1"/>
</dbReference>
<keyword evidence="8 9" id="KW-0807">Transducer</keyword>
<reference evidence="12 13" key="1">
    <citation type="submission" date="2024-11" db="EMBL/GenBank/DDBJ databases">
        <title>Chromosome-level genome assembly of the freshwater bivalve Anodonta woodiana.</title>
        <authorList>
            <person name="Chen X."/>
        </authorList>
    </citation>
    <scope>NUCLEOTIDE SEQUENCE [LARGE SCALE GENOMIC DNA]</scope>
    <source>
        <strain evidence="12">MN2024</strain>
        <tissue evidence="12">Gills</tissue>
    </source>
</reference>
<organism evidence="12 13">
    <name type="scientific">Sinanodonta woodiana</name>
    <name type="common">Chinese pond mussel</name>
    <name type="synonym">Anodonta woodiana</name>
    <dbReference type="NCBI Taxonomy" id="1069815"/>
    <lineage>
        <taxon>Eukaryota</taxon>
        <taxon>Metazoa</taxon>
        <taxon>Spiralia</taxon>
        <taxon>Lophotrochozoa</taxon>
        <taxon>Mollusca</taxon>
        <taxon>Bivalvia</taxon>
        <taxon>Autobranchia</taxon>
        <taxon>Heteroconchia</taxon>
        <taxon>Palaeoheterodonta</taxon>
        <taxon>Unionida</taxon>
        <taxon>Unionoidea</taxon>
        <taxon>Unionidae</taxon>
        <taxon>Unioninae</taxon>
        <taxon>Sinanodonta</taxon>
    </lineage>
</organism>